<evidence type="ECO:0000313" key="8">
    <source>
        <dbReference type="Proteomes" id="UP000284605"/>
    </source>
</evidence>
<comment type="catalytic activity">
    <reaction evidence="4">
        <text>N-terminal L-glutamyl-[protein] + L-leucyl-tRNA(Leu) = N-terminal L-leucyl-L-glutamyl-[protein] + tRNA(Leu) + H(+)</text>
        <dbReference type="Rhea" id="RHEA:50412"/>
        <dbReference type="Rhea" id="RHEA-COMP:9613"/>
        <dbReference type="Rhea" id="RHEA-COMP:9622"/>
        <dbReference type="Rhea" id="RHEA-COMP:12664"/>
        <dbReference type="Rhea" id="RHEA-COMP:12668"/>
        <dbReference type="ChEBI" id="CHEBI:15378"/>
        <dbReference type="ChEBI" id="CHEBI:64721"/>
        <dbReference type="ChEBI" id="CHEBI:78442"/>
        <dbReference type="ChEBI" id="CHEBI:78494"/>
        <dbReference type="ChEBI" id="CHEBI:133041"/>
        <dbReference type="EC" id="2.3.2.29"/>
    </reaction>
</comment>
<dbReference type="EC" id="2.3.2.29" evidence="4"/>
<comment type="subcellular location">
    <subcellularLocation>
        <location evidence="4">Cytoplasm</location>
    </subcellularLocation>
</comment>
<dbReference type="GO" id="GO:0004057">
    <property type="term" value="F:arginyl-tRNA--protein transferase activity"/>
    <property type="evidence" value="ECO:0007669"/>
    <property type="project" value="InterPro"/>
</dbReference>
<keyword evidence="3 4" id="KW-0012">Acyltransferase</keyword>
<accession>A0A418WDY5</accession>
<name>A0A418WDY5_9PROT</name>
<evidence type="ECO:0000256" key="1">
    <source>
        <dbReference type="ARBA" id="ARBA00022490"/>
    </source>
</evidence>
<reference evidence="7 8" key="1">
    <citation type="submission" date="2018-09" db="EMBL/GenBank/DDBJ databases">
        <authorList>
            <person name="Zhu H."/>
        </authorList>
    </citation>
    <scope>NUCLEOTIDE SEQUENCE [LARGE SCALE GENOMIC DNA]</scope>
    <source>
        <strain evidence="7 8">K1W22B-8</strain>
    </source>
</reference>
<dbReference type="Pfam" id="PF04376">
    <property type="entry name" value="ATE_N"/>
    <property type="match status" value="1"/>
</dbReference>
<feature type="domain" description="N-end aminoacyl transferase N-terminal" evidence="5">
    <location>
        <begin position="30"/>
        <end position="99"/>
    </location>
</feature>
<keyword evidence="8" id="KW-1185">Reference proteome</keyword>
<evidence type="ECO:0000256" key="4">
    <source>
        <dbReference type="HAMAP-Rule" id="MF_00689"/>
    </source>
</evidence>
<dbReference type="InterPro" id="IPR017138">
    <property type="entry name" value="Asp_Glu_LeuTrfase"/>
</dbReference>
<dbReference type="PIRSF" id="PIRSF037208">
    <property type="entry name" value="ATE_pro_prd"/>
    <property type="match status" value="1"/>
</dbReference>
<protein>
    <recommendedName>
        <fullName evidence="4">Aspartate/glutamate leucyltransferase</fullName>
        <ecNumber evidence="4">2.3.2.29</ecNumber>
    </recommendedName>
</protein>
<evidence type="ECO:0000313" key="7">
    <source>
        <dbReference type="EMBL" id="RJF88233.1"/>
    </source>
</evidence>
<dbReference type="InterPro" id="IPR007471">
    <property type="entry name" value="N-end_Aminoacyl_Trfase_N"/>
</dbReference>
<evidence type="ECO:0000259" key="6">
    <source>
        <dbReference type="Pfam" id="PF04377"/>
    </source>
</evidence>
<dbReference type="PANTHER" id="PTHR21367:SF1">
    <property type="entry name" value="ARGINYL-TRNA--PROTEIN TRANSFERASE 1"/>
    <property type="match status" value="1"/>
</dbReference>
<dbReference type="SUPFAM" id="SSF55729">
    <property type="entry name" value="Acyl-CoA N-acyltransferases (Nat)"/>
    <property type="match status" value="1"/>
</dbReference>
<dbReference type="AlphaFoldDB" id="A0A418WDY5"/>
<proteinExistence type="inferred from homology"/>
<sequence>MRSDQKKDRLSLTEHSTVRFPYFFVTVPAPCPYLPGRLERKVFTRLTGDDPIALNDALTHAGFRRSQGIAYKPACEGCQACVSVRVPVDRFQPTRSMRKIIARNIDLTLSQAPPFATEEQFGLLRHYLEARHPGGGMVEMDALDYAAMIEDSPIDTHIAEYRNGAGRLYGACLVDRLGDGLSLVYSFFNPDDAGRSLGSMMVLGQIERARQLGLPYVYLGYWIEGCRKMVYKARYQPLEGLGPDGWRPLEIKATD</sequence>
<dbReference type="Pfam" id="PF04377">
    <property type="entry name" value="ATE_C"/>
    <property type="match status" value="1"/>
</dbReference>
<comment type="function">
    <text evidence="4">Functions in the N-end rule pathway of protein degradation where it conjugates Leu from its aminoacyl-tRNA to the N-termini of proteins containing an N-terminal aspartate or glutamate.</text>
</comment>
<keyword evidence="1 4" id="KW-0963">Cytoplasm</keyword>
<dbReference type="HAMAP" id="MF_00689">
    <property type="entry name" value="Bpt"/>
    <property type="match status" value="1"/>
</dbReference>
<organism evidence="7 8">
    <name type="scientific">Oleomonas cavernae</name>
    <dbReference type="NCBI Taxonomy" id="2320859"/>
    <lineage>
        <taxon>Bacteria</taxon>
        <taxon>Pseudomonadati</taxon>
        <taxon>Pseudomonadota</taxon>
        <taxon>Alphaproteobacteria</taxon>
        <taxon>Acetobacterales</taxon>
        <taxon>Acetobacteraceae</taxon>
        <taxon>Oleomonas</taxon>
    </lineage>
</organism>
<evidence type="ECO:0000256" key="3">
    <source>
        <dbReference type="ARBA" id="ARBA00023315"/>
    </source>
</evidence>
<feature type="domain" description="N-end rule aminoacyl transferase C-terminal" evidence="6">
    <location>
        <begin position="119"/>
        <end position="241"/>
    </location>
</feature>
<dbReference type="EMBL" id="QYUK01000011">
    <property type="protein sequence ID" value="RJF88233.1"/>
    <property type="molecule type" value="Genomic_DNA"/>
</dbReference>
<dbReference type="InterPro" id="IPR007472">
    <property type="entry name" value="N-end_Aminoacyl_Trfase_C"/>
</dbReference>
<keyword evidence="2 4" id="KW-0808">Transferase</keyword>
<evidence type="ECO:0000259" key="5">
    <source>
        <dbReference type="Pfam" id="PF04376"/>
    </source>
</evidence>
<dbReference type="OrthoDB" id="9782022at2"/>
<comment type="catalytic activity">
    <reaction evidence="4">
        <text>N-terminal L-aspartyl-[protein] + L-leucyl-tRNA(Leu) = N-terminal L-leucyl-L-aspartyl-[protein] + tRNA(Leu) + H(+)</text>
        <dbReference type="Rhea" id="RHEA:50420"/>
        <dbReference type="Rhea" id="RHEA-COMP:9613"/>
        <dbReference type="Rhea" id="RHEA-COMP:9622"/>
        <dbReference type="Rhea" id="RHEA-COMP:12669"/>
        <dbReference type="Rhea" id="RHEA-COMP:12674"/>
        <dbReference type="ChEBI" id="CHEBI:15378"/>
        <dbReference type="ChEBI" id="CHEBI:64720"/>
        <dbReference type="ChEBI" id="CHEBI:78442"/>
        <dbReference type="ChEBI" id="CHEBI:78494"/>
        <dbReference type="ChEBI" id="CHEBI:133042"/>
        <dbReference type="EC" id="2.3.2.29"/>
    </reaction>
</comment>
<gene>
    <name evidence="4" type="primary">bpt</name>
    <name evidence="7" type="ORF">D3874_15420</name>
</gene>
<dbReference type="PANTHER" id="PTHR21367">
    <property type="entry name" value="ARGININE-TRNA-PROTEIN TRANSFERASE 1"/>
    <property type="match status" value="1"/>
</dbReference>
<comment type="caution">
    <text evidence="7">The sequence shown here is derived from an EMBL/GenBank/DDBJ whole genome shotgun (WGS) entry which is preliminary data.</text>
</comment>
<dbReference type="InterPro" id="IPR030700">
    <property type="entry name" value="N-end_Aminoacyl_Trfase"/>
</dbReference>
<dbReference type="Proteomes" id="UP000284605">
    <property type="component" value="Unassembled WGS sequence"/>
</dbReference>
<dbReference type="NCBIfam" id="NF002342">
    <property type="entry name" value="PRK01305.1-3"/>
    <property type="match status" value="1"/>
</dbReference>
<dbReference type="InterPro" id="IPR016181">
    <property type="entry name" value="Acyl_CoA_acyltransferase"/>
</dbReference>
<dbReference type="NCBIfam" id="NF002346">
    <property type="entry name" value="PRK01305.2-3"/>
    <property type="match status" value="1"/>
</dbReference>
<comment type="similarity">
    <text evidence="4">Belongs to the R-transferase family. Bpt subfamily.</text>
</comment>
<dbReference type="GO" id="GO:0071596">
    <property type="term" value="P:ubiquitin-dependent protein catabolic process via the N-end rule pathway"/>
    <property type="evidence" value="ECO:0007669"/>
    <property type="project" value="InterPro"/>
</dbReference>
<dbReference type="GO" id="GO:0005737">
    <property type="term" value="C:cytoplasm"/>
    <property type="evidence" value="ECO:0007669"/>
    <property type="project" value="UniProtKB-SubCell"/>
</dbReference>
<dbReference type="GO" id="GO:0008914">
    <property type="term" value="F:leucyl-tRNA--protein transferase activity"/>
    <property type="evidence" value="ECO:0007669"/>
    <property type="project" value="UniProtKB-UniRule"/>
</dbReference>
<evidence type="ECO:0000256" key="2">
    <source>
        <dbReference type="ARBA" id="ARBA00022679"/>
    </source>
</evidence>
<dbReference type="NCBIfam" id="NF002343">
    <property type="entry name" value="PRK01305.1-4"/>
    <property type="match status" value="1"/>
</dbReference>